<dbReference type="RefSeq" id="XP_007786638.1">
    <property type="nucleotide sequence ID" value="XM_007788448.1"/>
</dbReference>
<dbReference type="AlphaFoldDB" id="U1GEX5"/>
<proteinExistence type="predicted"/>
<gene>
    <name evidence="1" type="ORF">EPUS_01506</name>
</gene>
<sequence length="360" mass="40978">MRRTYEDATQALVLDSELEGTSCDAEPEDLMMHITCCDWMCRLWTLQEGALAQRLLFQFDSKAIELKSLESTLWESFVLNFASPIPGDVMSCFASFQKFSKLNGEQLFDLIRALQWRKTSWQQDETICLSILLDLDAERIEKVEPLERMPTFLRMVRTFPLEIMFAPGPRLPQEHFSWAPQSLIPLKSFSLPSCSTSTGAVQTTQGLVTTTTGLRFDTVRVPLQDFCWFNVENDECDYRIRNLGEKEDGGASWQDDGPHLIDSPAIVVDTQNWQDRDVFSGALVAITAEHEKFIHANFHSRVFICRETGDVPSTVMQKMRHAEALQTDMTAIWSTAERIVKKVVGDFLKVQSASSREIIS</sequence>
<dbReference type="OrthoDB" id="4369831at2759"/>
<name>U1GEX5_ENDPU</name>
<dbReference type="PANTHER" id="PTHR39596:SF2">
    <property type="entry name" value="HET DOMAIN PROTEIN (AFU_ORTHOLOGUE AFUA_1G17550)-RELATED"/>
    <property type="match status" value="1"/>
</dbReference>
<protein>
    <recommendedName>
        <fullName evidence="3">Heterokaryon incompatibility domain-containing protein</fullName>
    </recommendedName>
</protein>
<evidence type="ECO:0000313" key="2">
    <source>
        <dbReference type="Proteomes" id="UP000019373"/>
    </source>
</evidence>
<dbReference type="GeneID" id="19236562"/>
<evidence type="ECO:0000313" key="1">
    <source>
        <dbReference type="EMBL" id="ERF76172.1"/>
    </source>
</evidence>
<accession>U1GEX5</accession>
<dbReference type="PANTHER" id="PTHR39596">
    <property type="match status" value="1"/>
</dbReference>
<evidence type="ECO:0008006" key="3">
    <source>
        <dbReference type="Google" id="ProtNLM"/>
    </source>
</evidence>
<dbReference type="Proteomes" id="UP000019373">
    <property type="component" value="Unassembled WGS sequence"/>
</dbReference>
<keyword evidence="2" id="KW-1185">Reference proteome</keyword>
<organism evidence="1 2">
    <name type="scientific">Endocarpon pusillum (strain Z07020 / HMAS-L-300199)</name>
    <name type="common">Lichen-forming fungus</name>
    <dbReference type="NCBI Taxonomy" id="1263415"/>
    <lineage>
        <taxon>Eukaryota</taxon>
        <taxon>Fungi</taxon>
        <taxon>Dikarya</taxon>
        <taxon>Ascomycota</taxon>
        <taxon>Pezizomycotina</taxon>
        <taxon>Eurotiomycetes</taxon>
        <taxon>Chaetothyriomycetidae</taxon>
        <taxon>Verrucariales</taxon>
        <taxon>Verrucariaceae</taxon>
        <taxon>Endocarpon</taxon>
    </lineage>
</organism>
<dbReference type="HOGENOM" id="CLU_769523_0_0_1"/>
<dbReference type="EMBL" id="KE720780">
    <property type="protein sequence ID" value="ERF76172.1"/>
    <property type="molecule type" value="Genomic_DNA"/>
</dbReference>
<reference evidence="2" key="1">
    <citation type="journal article" date="2014" name="BMC Genomics">
        <title>Genome characteristics reveal the impact of lichenization on lichen-forming fungus Endocarpon pusillum Hedwig (Verrucariales, Ascomycota).</title>
        <authorList>
            <person name="Wang Y.-Y."/>
            <person name="Liu B."/>
            <person name="Zhang X.-Y."/>
            <person name="Zhou Q.-M."/>
            <person name="Zhang T."/>
            <person name="Li H."/>
            <person name="Yu Y.-F."/>
            <person name="Zhang X.-L."/>
            <person name="Hao X.-Y."/>
            <person name="Wang M."/>
            <person name="Wang L."/>
            <person name="Wei J.-C."/>
        </authorList>
    </citation>
    <scope>NUCLEOTIDE SEQUENCE [LARGE SCALE GENOMIC DNA]</scope>
    <source>
        <strain evidence="2">Z07020 / HMAS-L-300199</strain>
    </source>
</reference>